<dbReference type="InterPro" id="IPR000719">
    <property type="entry name" value="Prot_kinase_dom"/>
</dbReference>
<dbReference type="Proteomes" id="UP000251891">
    <property type="component" value="Unassembled WGS sequence"/>
</dbReference>
<keyword evidence="2" id="KW-0808">Transferase</keyword>
<dbReference type="InterPro" id="IPR011009">
    <property type="entry name" value="Kinase-like_dom_sf"/>
</dbReference>
<dbReference type="GO" id="GO:0005524">
    <property type="term" value="F:ATP binding"/>
    <property type="evidence" value="ECO:0007669"/>
    <property type="project" value="InterPro"/>
</dbReference>
<evidence type="ECO:0000259" key="1">
    <source>
        <dbReference type="PROSITE" id="PS50011"/>
    </source>
</evidence>
<dbReference type="GO" id="GO:0005737">
    <property type="term" value="C:cytoplasm"/>
    <property type="evidence" value="ECO:0007669"/>
    <property type="project" value="TreeGrafter"/>
</dbReference>
<dbReference type="PANTHER" id="PTHR24361:SF613">
    <property type="entry name" value="NUCLEAR RECEPTOR-BINDING PROTEIN-RELATED"/>
    <property type="match status" value="1"/>
</dbReference>
<sequence>MNDTWRVPGFTEVKVLGEGAQGRAVLVRQGESGRIAVLKYALAATEGAREAFRSESALLKSVQSPYVARWFGHYEHESTAAILMEAVDGAPLRDLLTRHAPLQPEAALAVLKGSLLGLAAAHAAGVVHRDYKPANVVVQADGLSKLIDFGVAALAGRAARSGTPAYMAPEQWRGEPAGPATDVYAATCVFFECVTGRKPYEAADQVALMARHITAPPPVEGVPEPLRPLLARGLAKHPADRPDGARTFVTDLEAAATAAYGVDWERRGVRALAAAAVALAAVFPLAALAAPAGGAVAAGSGTAGAAGAASGTAGAASGGGVLATAGGKVALGIAAASVVGATATGAVIVSGSGDEAPPPAQFVSASEPLLNTAYPVSGGRPDFTIEGVRYLQVTLRDKALQGRVNTALRAPLDRVIASSRTTLQQQTDYGRPSPGCRGAHLRGTMVRGVSGPRLVSVRYDLQLGLICASEYFGAAPVVTVDPETGKVITSADMFTPAGLGGLSGRLPARRPSQDLCNMLPATITPAHLRPAGGAVLPEVVIMPAADGLEVGPGTGFPCEGHLVKVPYSRIRDLLAPGFLALLPAAPTPGRPTPGRS</sequence>
<reference evidence="2 3" key="1">
    <citation type="submission" date="2018-06" db="EMBL/GenBank/DDBJ databases">
        <title>Actinomadura craniellae sp. nov. isolated from marine sponge Craniella sp.</title>
        <authorList>
            <person name="Li L."/>
            <person name="Xu Q.H."/>
            <person name="Lin H.W."/>
            <person name="Lu Y.H."/>
        </authorList>
    </citation>
    <scope>NUCLEOTIDE SEQUENCE [LARGE SCALE GENOMIC DNA]</scope>
    <source>
        <strain evidence="2 3">LHW63021</strain>
    </source>
</reference>
<comment type="caution">
    <text evidence="2">The sequence shown here is derived from an EMBL/GenBank/DDBJ whole genome shotgun (WGS) entry which is preliminary data.</text>
</comment>
<evidence type="ECO:0000313" key="3">
    <source>
        <dbReference type="Proteomes" id="UP000251891"/>
    </source>
</evidence>
<organism evidence="2 3">
    <name type="scientific">Actinomadura craniellae</name>
    <dbReference type="NCBI Taxonomy" id="2231787"/>
    <lineage>
        <taxon>Bacteria</taxon>
        <taxon>Bacillati</taxon>
        <taxon>Actinomycetota</taxon>
        <taxon>Actinomycetes</taxon>
        <taxon>Streptosporangiales</taxon>
        <taxon>Thermomonosporaceae</taxon>
        <taxon>Actinomadura</taxon>
    </lineage>
</organism>
<dbReference type="Pfam" id="PF00069">
    <property type="entry name" value="Pkinase"/>
    <property type="match status" value="1"/>
</dbReference>
<dbReference type="EMBL" id="QLYX01000009">
    <property type="protein sequence ID" value="RAY13287.1"/>
    <property type="molecule type" value="Genomic_DNA"/>
</dbReference>
<accession>A0A365H2G1</accession>
<dbReference type="OrthoDB" id="4716121at2"/>
<gene>
    <name evidence="2" type="ORF">DPM19_19555</name>
</gene>
<name>A0A365H2G1_9ACTN</name>
<dbReference type="PROSITE" id="PS00108">
    <property type="entry name" value="PROTEIN_KINASE_ST"/>
    <property type="match status" value="1"/>
</dbReference>
<protein>
    <submittedName>
        <fullName evidence="2">Serine/threonine protein kinase</fullName>
    </submittedName>
</protein>
<dbReference type="SUPFAM" id="SSF56112">
    <property type="entry name" value="Protein kinase-like (PK-like)"/>
    <property type="match status" value="1"/>
</dbReference>
<keyword evidence="2" id="KW-0723">Serine/threonine-protein kinase</keyword>
<dbReference type="InterPro" id="IPR008271">
    <property type="entry name" value="Ser/Thr_kinase_AS"/>
</dbReference>
<dbReference type="RefSeq" id="WP_111869410.1">
    <property type="nucleotide sequence ID" value="NZ_QLYX01000009.1"/>
</dbReference>
<dbReference type="PANTHER" id="PTHR24361">
    <property type="entry name" value="MITOGEN-ACTIVATED KINASE KINASE KINASE"/>
    <property type="match status" value="1"/>
</dbReference>
<dbReference type="AlphaFoldDB" id="A0A365H2G1"/>
<dbReference type="Gene3D" id="1.10.510.10">
    <property type="entry name" value="Transferase(Phosphotransferase) domain 1"/>
    <property type="match status" value="1"/>
</dbReference>
<keyword evidence="3" id="KW-1185">Reference proteome</keyword>
<dbReference type="GO" id="GO:0004674">
    <property type="term" value="F:protein serine/threonine kinase activity"/>
    <property type="evidence" value="ECO:0007669"/>
    <property type="project" value="UniProtKB-KW"/>
</dbReference>
<proteinExistence type="predicted"/>
<dbReference type="PROSITE" id="PS50011">
    <property type="entry name" value="PROTEIN_KINASE_DOM"/>
    <property type="match status" value="1"/>
</dbReference>
<feature type="domain" description="Protein kinase" evidence="1">
    <location>
        <begin position="10"/>
        <end position="256"/>
    </location>
</feature>
<dbReference type="CDD" id="cd14014">
    <property type="entry name" value="STKc_PknB_like"/>
    <property type="match status" value="1"/>
</dbReference>
<evidence type="ECO:0000313" key="2">
    <source>
        <dbReference type="EMBL" id="RAY13287.1"/>
    </source>
</evidence>
<dbReference type="InterPro" id="IPR053235">
    <property type="entry name" value="Ser_Thr_kinase"/>
</dbReference>
<dbReference type="Gene3D" id="3.30.200.20">
    <property type="entry name" value="Phosphorylase Kinase, domain 1"/>
    <property type="match status" value="1"/>
</dbReference>
<keyword evidence="2" id="KW-0418">Kinase</keyword>